<evidence type="ECO:0000256" key="17">
    <source>
        <dbReference type="PIRSR" id="PIRSR600829-3"/>
    </source>
</evidence>
<evidence type="ECO:0000256" key="18">
    <source>
        <dbReference type="PIRSR" id="PIRSR600829-4"/>
    </source>
</evidence>
<evidence type="ECO:0000256" key="3">
    <source>
        <dbReference type="ARBA" id="ARBA00022475"/>
    </source>
</evidence>
<accession>A0A150WS88</accession>
<keyword evidence="18" id="KW-0460">Magnesium</keyword>
<comment type="similarity">
    <text evidence="2">Belongs to the bacterial diacylglycerol kinase family.</text>
</comment>
<feature type="binding site" evidence="17">
    <location>
        <position position="24"/>
    </location>
    <ligand>
        <name>ATP</name>
        <dbReference type="ChEBI" id="CHEBI:30616"/>
    </ligand>
</feature>
<dbReference type="EMBL" id="LUKE01000001">
    <property type="protein sequence ID" value="KYG67300.1"/>
    <property type="molecule type" value="Genomic_DNA"/>
</dbReference>
<evidence type="ECO:0000256" key="6">
    <source>
        <dbReference type="ARBA" id="ARBA00022692"/>
    </source>
</evidence>
<dbReference type="PANTHER" id="PTHR34299">
    <property type="entry name" value="DIACYLGLYCEROL KINASE"/>
    <property type="match status" value="1"/>
</dbReference>
<keyword evidence="3" id="KW-1003">Cell membrane</keyword>
<dbReference type="Pfam" id="PF01219">
    <property type="entry name" value="DAGK_prokar"/>
    <property type="match status" value="1"/>
</dbReference>
<keyword evidence="13" id="KW-0594">Phospholipid biosynthesis</keyword>
<evidence type="ECO:0000256" key="12">
    <source>
        <dbReference type="ARBA" id="ARBA00023136"/>
    </source>
</evidence>
<evidence type="ECO:0000256" key="7">
    <source>
        <dbReference type="ARBA" id="ARBA00022741"/>
    </source>
</evidence>
<evidence type="ECO:0000313" key="20">
    <source>
        <dbReference type="EMBL" id="KYG67300.1"/>
    </source>
</evidence>
<dbReference type="Gene3D" id="1.10.287.3610">
    <property type="match status" value="1"/>
</dbReference>
<evidence type="ECO:0000256" key="16">
    <source>
        <dbReference type="PIRSR" id="PIRSR600829-2"/>
    </source>
</evidence>
<keyword evidence="12 19" id="KW-0472">Membrane</keyword>
<proteinExistence type="inferred from homology"/>
<dbReference type="GO" id="GO:0005524">
    <property type="term" value="F:ATP binding"/>
    <property type="evidence" value="ECO:0007669"/>
    <property type="project" value="UniProtKB-KW"/>
</dbReference>
<evidence type="ECO:0008006" key="22">
    <source>
        <dbReference type="Google" id="ProtNLM"/>
    </source>
</evidence>
<evidence type="ECO:0000256" key="14">
    <source>
        <dbReference type="ARBA" id="ARBA00023264"/>
    </source>
</evidence>
<evidence type="ECO:0000256" key="13">
    <source>
        <dbReference type="ARBA" id="ARBA00023209"/>
    </source>
</evidence>
<feature type="binding site" evidence="17">
    <location>
        <position position="72"/>
    </location>
    <ligand>
        <name>ATP</name>
        <dbReference type="ChEBI" id="CHEBI:30616"/>
    </ligand>
</feature>
<evidence type="ECO:0000256" key="9">
    <source>
        <dbReference type="ARBA" id="ARBA00022840"/>
    </source>
</evidence>
<feature type="binding site" evidence="16">
    <location>
        <position position="65"/>
    </location>
    <ligand>
        <name>substrate</name>
    </ligand>
</feature>
<organism evidence="20 21">
    <name type="scientific">Bdellovibrio bacteriovorus</name>
    <dbReference type="NCBI Taxonomy" id="959"/>
    <lineage>
        <taxon>Bacteria</taxon>
        <taxon>Pseudomonadati</taxon>
        <taxon>Bdellovibrionota</taxon>
        <taxon>Bdellovibrionia</taxon>
        <taxon>Bdellovibrionales</taxon>
        <taxon>Pseudobdellovibrionaceae</taxon>
        <taxon>Bdellovibrio</taxon>
    </lineage>
</organism>
<comment type="cofactor">
    <cofactor evidence="18">
        <name>Mg(2+)</name>
        <dbReference type="ChEBI" id="CHEBI:18420"/>
    </cofactor>
    <text evidence="18">Mn(2+), Zn(2+), Cd(2+) and Co(2+) support activity to lesser extents.</text>
</comment>
<dbReference type="GO" id="GO:0046872">
    <property type="term" value="F:metal ion binding"/>
    <property type="evidence" value="ECO:0007669"/>
    <property type="project" value="UniProtKB-KW"/>
</dbReference>
<keyword evidence="5" id="KW-0808">Transferase</keyword>
<dbReference type="CDD" id="cd14263">
    <property type="entry name" value="DAGK_IM_like"/>
    <property type="match status" value="1"/>
</dbReference>
<feature type="transmembrane region" description="Helical" evidence="19">
    <location>
        <begin position="52"/>
        <end position="71"/>
    </location>
</feature>
<dbReference type="GO" id="GO:0005886">
    <property type="term" value="C:plasma membrane"/>
    <property type="evidence" value="ECO:0007669"/>
    <property type="project" value="UniProtKB-SubCell"/>
</dbReference>
<evidence type="ECO:0000256" key="10">
    <source>
        <dbReference type="ARBA" id="ARBA00022989"/>
    </source>
</evidence>
<feature type="transmembrane region" description="Helical" evidence="19">
    <location>
        <begin position="27"/>
        <end position="46"/>
    </location>
</feature>
<keyword evidence="11" id="KW-0443">Lipid metabolism</keyword>
<dbReference type="InterPro" id="IPR000829">
    <property type="entry name" value="DAGK"/>
</dbReference>
<evidence type="ECO:0000256" key="15">
    <source>
        <dbReference type="PIRSR" id="PIRSR600829-1"/>
    </source>
</evidence>
<comment type="subcellular location">
    <subcellularLocation>
        <location evidence="1">Cell membrane</location>
        <topology evidence="1">Multi-pass membrane protein</topology>
    </subcellularLocation>
</comment>
<evidence type="ECO:0000313" key="21">
    <source>
        <dbReference type="Proteomes" id="UP000075320"/>
    </source>
</evidence>
<dbReference type="OrthoDB" id="9796011at2"/>
<evidence type="ECO:0000256" key="5">
    <source>
        <dbReference type="ARBA" id="ARBA00022679"/>
    </source>
</evidence>
<keyword evidence="18" id="KW-0479">Metal-binding</keyword>
<dbReference type="PANTHER" id="PTHR34299:SF1">
    <property type="entry name" value="DIACYLGLYCEROL KINASE"/>
    <property type="match status" value="1"/>
</dbReference>
<keyword evidence="8" id="KW-0418">Kinase</keyword>
<keyword evidence="9 17" id="KW-0067">ATP-binding</keyword>
<dbReference type="AlphaFoldDB" id="A0A150WS88"/>
<keyword evidence="21" id="KW-1185">Reference proteome</keyword>
<feature type="binding site" evidence="17">
    <location>
        <begin position="90"/>
        <end position="91"/>
    </location>
    <ligand>
        <name>ATP</name>
        <dbReference type="ChEBI" id="CHEBI:30616"/>
    </ligand>
</feature>
<dbReference type="Proteomes" id="UP000075320">
    <property type="component" value="Unassembled WGS sequence"/>
</dbReference>
<comment type="caution">
    <text evidence="20">The sequence shown here is derived from an EMBL/GenBank/DDBJ whole genome shotgun (WGS) entry which is preliminary data.</text>
</comment>
<evidence type="ECO:0000256" key="2">
    <source>
        <dbReference type="ARBA" id="ARBA00005967"/>
    </source>
</evidence>
<dbReference type="RefSeq" id="WP_061834874.1">
    <property type="nucleotide sequence ID" value="NZ_LUKE01000001.1"/>
</dbReference>
<keyword evidence="14" id="KW-1208">Phospholipid metabolism</keyword>
<evidence type="ECO:0000256" key="1">
    <source>
        <dbReference type="ARBA" id="ARBA00004651"/>
    </source>
</evidence>
<dbReference type="GO" id="GO:0016301">
    <property type="term" value="F:kinase activity"/>
    <property type="evidence" value="ECO:0007669"/>
    <property type="project" value="UniProtKB-KW"/>
</dbReference>
<feature type="transmembrane region" description="Helical" evidence="19">
    <location>
        <begin position="92"/>
        <end position="117"/>
    </location>
</feature>
<evidence type="ECO:0000256" key="11">
    <source>
        <dbReference type="ARBA" id="ARBA00023098"/>
    </source>
</evidence>
<dbReference type="GO" id="GO:0008654">
    <property type="term" value="P:phospholipid biosynthetic process"/>
    <property type="evidence" value="ECO:0007669"/>
    <property type="project" value="UniProtKB-KW"/>
</dbReference>
<evidence type="ECO:0000256" key="19">
    <source>
        <dbReference type="SAM" id="Phobius"/>
    </source>
</evidence>
<keyword evidence="4" id="KW-0444">Lipid biosynthesis</keyword>
<keyword evidence="10 19" id="KW-1133">Transmembrane helix</keyword>
<name>A0A150WS88_BDEBC</name>
<feature type="active site" description="Proton acceptor" evidence="15">
    <location>
        <position position="65"/>
    </location>
</feature>
<feature type="binding site" evidence="18">
    <location>
        <position position="72"/>
    </location>
    <ligand>
        <name>a divalent metal cation</name>
        <dbReference type="ChEBI" id="CHEBI:60240"/>
    </ligand>
</feature>
<reference evidence="20 21" key="1">
    <citation type="submission" date="2016-03" db="EMBL/GenBank/DDBJ databases">
        <authorList>
            <person name="Ploux O."/>
        </authorList>
    </citation>
    <scope>NUCLEOTIDE SEQUENCE [LARGE SCALE GENOMIC DNA]</scope>
    <source>
        <strain evidence="20 21">R0</strain>
    </source>
</reference>
<feature type="binding site" evidence="18">
    <location>
        <position position="24"/>
    </location>
    <ligand>
        <name>a divalent metal cation</name>
        <dbReference type="ChEBI" id="CHEBI:60240"/>
    </ligand>
</feature>
<dbReference type="InterPro" id="IPR036945">
    <property type="entry name" value="DAGK_sf"/>
</dbReference>
<protein>
    <recommendedName>
        <fullName evidence="22">Diacylglycerol kinase</fullName>
    </recommendedName>
</protein>
<keyword evidence="7 17" id="KW-0547">Nucleotide-binding</keyword>
<sequence length="118" mass="12691">MKNLSFTKRMSFAFAGIAGAFRREVSFRWHIAATLFILLFCLIQRPPAVWCALFAVAASGVMVLELLNTALEALMDKLHPGHDTEIGFAKDCLAGAVLIASIASLVVFALYCGSLIAG</sequence>
<gene>
    <name evidence="20" type="ORF">AZI86_09900</name>
</gene>
<keyword evidence="6 19" id="KW-0812">Transmembrane</keyword>
<evidence type="ECO:0000256" key="8">
    <source>
        <dbReference type="ARBA" id="ARBA00022777"/>
    </source>
</evidence>
<evidence type="ECO:0000256" key="4">
    <source>
        <dbReference type="ARBA" id="ARBA00022516"/>
    </source>
</evidence>